<dbReference type="Proteomes" id="UP001596226">
    <property type="component" value="Unassembled WGS sequence"/>
</dbReference>
<accession>A0ABW1HF58</accession>
<gene>
    <name evidence="1" type="ORF">ACFQGL_29590</name>
</gene>
<name>A0ABW1HF58_9ACTN</name>
<comment type="caution">
    <text evidence="1">The sequence shown here is derived from an EMBL/GenBank/DDBJ whole genome shotgun (WGS) entry which is preliminary data.</text>
</comment>
<keyword evidence="2" id="KW-1185">Reference proteome</keyword>
<dbReference type="RefSeq" id="WP_377515913.1">
    <property type="nucleotide sequence ID" value="NZ_JBHSQS010000033.1"/>
</dbReference>
<proteinExistence type="predicted"/>
<sequence length="86" mass="8914">MRLLPPSGPARILTLGTLVKTVGRGLWLVASALFLTRSVGLSPTQVGVGLTISALVGVLASTPSGFSPTALAHEEYRSARYSRPAP</sequence>
<evidence type="ECO:0000313" key="2">
    <source>
        <dbReference type="Proteomes" id="UP001596226"/>
    </source>
</evidence>
<evidence type="ECO:0000313" key="1">
    <source>
        <dbReference type="EMBL" id="MFC5927502.1"/>
    </source>
</evidence>
<organism evidence="1 2">
    <name type="scientific">Micromonospora vulcania</name>
    <dbReference type="NCBI Taxonomy" id="1441873"/>
    <lineage>
        <taxon>Bacteria</taxon>
        <taxon>Bacillati</taxon>
        <taxon>Actinomycetota</taxon>
        <taxon>Actinomycetes</taxon>
        <taxon>Micromonosporales</taxon>
        <taxon>Micromonosporaceae</taxon>
        <taxon>Micromonospora</taxon>
    </lineage>
</organism>
<dbReference type="EMBL" id="JBHSQS010000033">
    <property type="protein sequence ID" value="MFC5927502.1"/>
    <property type="molecule type" value="Genomic_DNA"/>
</dbReference>
<protein>
    <submittedName>
        <fullName evidence="1">Uncharacterized protein</fullName>
    </submittedName>
</protein>
<reference evidence="2" key="1">
    <citation type="journal article" date="2019" name="Int. J. Syst. Evol. Microbiol.">
        <title>The Global Catalogue of Microorganisms (GCM) 10K type strain sequencing project: providing services to taxonomists for standard genome sequencing and annotation.</title>
        <authorList>
            <consortium name="The Broad Institute Genomics Platform"/>
            <consortium name="The Broad Institute Genome Sequencing Center for Infectious Disease"/>
            <person name="Wu L."/>
            <person name="Ma J."/>
        </authorList>
    </citation>
    <scope>NUCLEOTIDE SEQUENCE [LARGE SCALE GENOMIC DNA]</scope>
    <source>
        <strain evidence="2">CGMCC 4.7144</strain>
    </source>
</reference>